<dbReference type="VEuPathDB" id="FungiDB:PV09_01008"/>
<dbReference type="Pfam" id="PF01294">
    <property type="entry name" value="Ribosomal_L13e"/>
    <property type="match status" value="1"/>
</dbReference>
<dbReference type="FunCoup" id="A0A0D2ANJ8">
    <property type="interactions" value="970"/>
</dbReference>
<name>A0A0D2ANJ8_9PEZI</name>
<gene>
    <name evidence="5" type="ORF">PV09_01008</name>
</gene>
<dbReference type="GO" id="GO:0006412">
    <property type="term" value="P:translation"/>
    <property type="evidence" value="ECO:0007669"/>
    <property type="project" value="InterPro"/>
</dbReference>
<evidence type="ECO:0000256" key="3">
    <source>
        <dbReference type="ARBA" id="ARBA00023274"/>
    </source>
</evidence>
<dbReference type="OrthoDB" id="10264538at2759"/>
<evidence type="ECO:0000256" key="1">
    <source>
        <dbReference type="ARBA" id="ARBA00005640"/>
    </source>
</evidence>
<proteinExistence type="inferred from homology"/>
<reference evidence="5 6" key="1">
    <citation type="submission" date="2015-01" db="EMBL/GenBank/DDBJ databases">
        <title>The Genome Sequence of Ochroconis gallopava CBS43764.</title>
        <authorList>
            <consortium name="The Broad Institute Genomics Platform"/>
            <person name="Cuomo C."/>
            <person name="de Hoog S."/>
            <person name="Gorbushina A."/>
            <person name="Stielow B."/>
            <person name="Teixiera M."/>
            <person name="Abouelleil A."/>
            <person name="Chapman S.B."/>
            <person name="Priest M."/>
            <person name="Young S.K."/>
            <person name="Wortman J."/>
            <person name="Nusbaum C."/>
            <person name="Birren B."/>
        </authorList>
    </citation>
    <scope>NUCLEOTIDE SEQUENCE [LARGE SCALE GENOMIC DNA]</scope>
    <source>
        <strain evidence="5 6">CBS 43764</strain>
    </source>
</reference>
<dbReference type="HOGENOM" id="CLU_075696_1_1_1"/>
<dbReference type="InterPro" id="IPR018256">
    <property type="entry name" value="Ribosomal_eL13_CS"/>
</dbReference>
<protein>
    <recommendedName>
        <fullName evidence="4">60S ribosomal protein L13</fullName>
    </recommendedName>
</protein>
<dbReference type="InterPro" id="IPR001380">
    <property type="entry name" value="Ribosomal_eL13"/>
</dbReference>
<evidence type="ECO:0000256" key="2">
    <source>
        <dbReference type="ARBA" id="ARBA00022980"/>
    </source>
</evidence>
<dbReference type="Proteomes" id="UP000053259">
    <property type="component" value="Unassembled WGS sequence"/>
</dbReference>
<dbReference type="Gene3D" id="1.20.5.110">
    <property type="match status" value="1"/>
</dbReference>
<dbReference type="PANTHER" id="PTHR11722">
    <property type="entry name" value="60S RIBOSOMAL PROTEIN L13"/>
    <property type="match status" value="1"/>
</dbReference>
<dbReference type="HAMAP" id="MF_00499">
    <property type="entry name" value="Ribosomal_eL13"/>
    <property type="match status" value="1"/>
</dbReference>
<dbReference type="GO" id="GO:0022625">
    <property type="term" value="C:cytosolic large ribosomal subunit"/>
    <property type="evidence" value="ECO:0007669"/>
    <property type="project" value="TreeGrafter"/>
</dbReference>
<dbReference type="PROSITE" id="PS01104">
    <property type="entry name" value="RIBOSOMAL_L13E"/>
    <property type="match status" value="1"/>
</dbReference>
<evidence type="ECO:0000313" key="5">
    <source>
        <dbReference type="EMBL" id="KIW08070.1"/>
    </source>
</evidence>
<evidence type="ECO:0000256" key="4">
    <source>
        <dbReference type="RuleBase" id="RU000572"/>
    </source>
</evidence>
<evidence type="ECO:0000313" key="6">
    <source>
        <dbReference type="Proteomes" id="UP000053259"/>
    </source>
</evidence>
<dbReference type="AlphaFoldDB" id="A0A0D2ANJ8"/>
<comment type="similarity">
    <text evidence="1 4">Belongs to the eukaryotic ribosomal protein eL13 family.</text>
</comment>
<dbReference type="STRING" id="253628.A0A0D2ANJ8"/>
<dbReference type="GO" id="GO:0003723">
    <property type="term" value="F:RNA binding"/>
    <property type="evidence" value="ECO:0007669"/>
    <property type="project" value="TreeGrafter"/>
</dbReference>
<dbReference type="InParanoid" id="A0A0D2ANJ8"/>
<dbReference type="EMBL" id="KN847531">
    <property type="protein sequence ID" value="KIW08070.1"/>
    <property type="molecule type" value="Genomic_DNA"/>
</dbReference>
<keyword evidence="6" id="KW-1185">Reference proteome</keyword>
<organism evidence="5 6">
    <name type="scientific">Verruconis gallopava</name>
    <dbReference type="NCBI Taxonomy" id="253628"/>
    <lineage>
        <taxon>Eukaryota</taxon>
        <taxon>Fungi</taxon>
        <taxon>Dikarya</taxon>
        <taxon>Ascomycota</taxon>
        <taxon>Pezizomycotina</taxon>
        <taxon>Dothideomycetes</taxon>
        <taxon>Pleosporomycetidae</taxon>
        <taxon>Venturiales</taxon>
        <taxon>Sympoventuriaceae</taxon>
        <taxon>Verruconis</taxon>
    </lineage>
</organism>
<dbReference type="FunFam" id="1.20.5.110:FF:000003">
    <property type="entry name" value="60S ribosomal protein L13"/>
    <property type="match status" value="1"/>
</dbReference>
<dbReference type="GO" id="GO:0003735">
    <property type="term" value="F:structural constituent of ribosome"/>
    <property type="evidence" value="ECO:0007669"/>
    <property type="project" value="InterPro"/>
</dbReference>
<keyword evidence="2 4" id="KW-0689">Ribosomal protein</keyword>
<dbReference type="GeneID" id="27308981"/>
<dbReference type="PANTHER" id="PTHR11722:SF0">
    <property type="entry name" value="LARGE RIBOSOMAL SUBUNIT PROTEIN EL13"/>
    <property type="match status" value="1"/>
</dbReference>
<sequence length="215" mass="24431">MAIKHNQKLVKNHFRKDWQRYVRVHFDQAGKKKSRRDKRVAKAAKLAPRPVDKLRPVVRCPTIKYNRRVRAGRGFSLAELKAAGIPRKYAPTIGISVDPRRQNLSEESLKANVERLREYTKRVIVFPRKSGKTKNGDASAEEVKKARSGEGITSTVGGILPIKNVAEVKTVKIADEKSEENAYRKLRLARSDARLIGVREKRAKAKEEEEAAKKK</sequence>
<accession>A0A0D2ANJ8</accession>
<keyword evidence="3 4" id="KW-0687">Ribonucleoprotein</keyword>
<dbReference type="RefSeq" id="XP_016217939.1">
    <property type="nucleotide sequence ID" value="XM_016353844.1"/>
</dbReference>